<evidence type="ECO:0000259" key="2">
    <source>
        <dbReference type="Pfam" id="PF13579"/>
    </source>
</evidence>
<dbReference type="Proteomes" id="UP000623250">
    <property type="component" value="Unassembled WGS sequence"/>
</dbReference>
<dbReference type="EMBL" id="JAEMUK010000080">
    <property type="protein sequence ID" value="MBJ7544680.1"/>
    <property type="molecule type" value="Genomic_DNA"/>
</dbReference>
<dbReference type="AlphaFoldDB" id="A0A8I1GES7"/>
<dbReference type="PANTHER" id="PTHR45947:SF3">
    <property type="entry name" value="SULFOQUINOVOSYL TRANSFERASE SQD2"/>
    <property type="match status" value="1"/>
</dbReference>
<gene>
    <name evidence="3" type="ORF">JDN41_14090</name>
</gene>
<feature type="domain" description="Glycosyl transferase family 1" evidence="1">
    <location>
        <begin position="207"/>
        <end position="359"/>
    </location>
</feature>
<proteinExistence type="predicted"/>
<dbReference type="Gene3D" id="3.40.50.2000">
    <property type="entry name" value="Glycogen Phosphorylase B"/>
    <property type="match status" value="2"/>
</dbReference>
<evidence type="ECO:0000313" key="4">
    <source>
        <dbReference type="Proteomes" id="UP000623250"/>
    </source>
</evidence>
<name>A0A8I1GES7_9HYPH</name>
<dbReference type="Pfam" id="PF00534">
    <property type="entry name" value="Glycos_transf_1"/>
    <property type="match status" value="1"/>
</dbReference>
<dbReference type="InterPro" id="IPR001296">
    <property type="entry name" value="Glyco_trans_1"/>
</dbReference>
<dbReference type="RefSeq" id="WP_155955206.1">
    <property type="nucleotide sequence ID" value="NZ_JAEMUK010000080.1"/>
</dbReference>
<protein>
    <submittedName>
        <fullName evidence="3">Glycosyltransferase</fullName>
    </submittedName>
</protein>
<dbReference type="InterPro" id="IPR028098">
    <property type="entry name" value="Glyco_trans_4-like_N"/>
</dbReference>
<keyword evidence="4" id="KW-1185">Reference proteome</keyword>
<comment type="caution">
    <text evidence="3">The sequence shown here is derived from an EMBL/GenBank/DDBJ whole genome shotgun (WGS) entry which is preliminary data.</text>
</comment>
<reference evidence="3 4" key="1">
    <citation type="submission" date="2020-12" db="EMBL/GenBank/DDBJ databases">
        <title>Revised draft genomes of Rhodomicrobium vannielii ATCC 17100 and Rhodomicrobium udaipurense JA643.</title>
        <authorList>
            <person name="Conners E.M."/>
            <person name="Davenport E.J."/>
            <person name="Bose A."/>
        </authorList>
    </citation>
    <scope>NUCLEOTIDE SEQUENCE [LARGE SCALE GENOMIC DNA]</scope>
    <source>
        <strain evidence="3 4">JA643</strain>
    </source>
</reference>
<dbReference type="SUPFAM" id="SSF53756">
    <property type="entry name" value="UDP-Glycosyltransferase/glycogen phosphorylase"/>
    <property type="match status" value="1"/>
</dbReference>
<evidence type="ECO:0000313" key="3">
    <source>
        <dbReference type="EMBL" id="MBJ7544680.1"/>
    </source>
</evidence>
<evidence type="ECO:0000259" key="1">
    <source>
        <dbReference type="Pfam" id="PF00534"/>
    </source>
</evidence>
<feature type="domain" description="Glycosyltransferase subfamily 4-like N-terminal" evidence="2">
    <location>
        <begin position="17"/>
        <end position="186"/>
    </location>
</feature>
<sequence>MRILHVIPHYYPAVRYGGPVRSVHGLAAASATLGHDVHVYTTNIDGPSVSDVAVGVPVDRDGVKVWYFPIGLGRKVFRSAGLARALRATVASFDIVHIHYVWTWPTVIAAAAARQAGVPYVLCPRGMLVADLIRRRNGLAKRMWLRLFDRRTVAGAAAIHVTAESEAADVAALGLNPRRIAVIPNGIDLPREALMSDGGAMPAAVPASDRTVLFLGRINWKKGLDRLIPAMAKVPGARLVIAGYDENGYQSHVAKLAAEAGIAERTEFPGPVEGAEKWSLIRSAACLVLPSYHENFGMVVIEAMAVGCPVVVTEEVGLAATVRQAGCGLVVSGDADALASAIAHILRDEAARSAMSAAGPLVARERFSWEGIAHQAEGLYRECLGQNAVGPEHCLGTPVSTAVRFAPETGTPVSR</sequence>
<dbReference type="PANTHER" id="PTHR45947">
    <property type="entry name" value="SULFOQUINOVOSYL TRANSFERASE SQD2"/>
    <property type="match status" value="1"/>
</dbReference>
<accession>A0A8I1GES7</accession>
<dbReference type="Pfam" id="PF13579">
    <property type="entry name" value="Glyco_trans_4_4"/>
    <property type="match status" value="1"/>
</dbReference>
<dbReference type="InterPro" id="IPR050194">
    <property type="entry name" value="Glycosyltransferase_grp1"/>
</dbReference>
<dbReference type="GO" id="GO:0016758">
    <property type="term" value="F:hexosyltransferase activity"/>
    <property type="evidence" value="ECO:0007669"/>
    <property type="project" value="TreeGrafter"/>
</dbReference>
<keyword evidence="3" id="KW-0808">Transferase</keyword>
<organism evidence="3 4">
    <name type="scientific">Rhodomicrobium udaipurense</name>
    <dbReference type="NCBI Taxonomy" id="1202716"/>
    <lineage>
        <taxon>Bacteria</taxon>
        <taxon>Pseudomonadati</taxon>
        <taxon>Pseudomonadota</taxon>
        <taxon>Alphaproteobacteria</taxon>
        <taxon>Hyphomicrobiales</taxon>
        <taxon>Hyphomicrobiaceae</taxon>
        <taxon>Rhodomicrobium</taxon>
    </lineage>
</organism>